<dbReference type="InterPro" id="IPR011037">
    <property type="entry name" value="Pyrv_Knase-like_insert_dom_sf"/>
</dbReference>
<dbReference type="AlphaFoldDB" id="A0A6A6IYB0"/>
<evidence type="ECO:0000256" key="1">
    <source>
        <dbReference type="SAM" id="MobiDB-lite"/>
    </source>
</evidence>
<dbReference type="Gene3D" id="2.40.33.20">
    <property type="entry name" value="PK beta-barrel domain-like"/>
    <property type="match status" value="1"/>
</dbReference>
<dbReference type="PROSITE" id="PS51340">
    <property type="entry name" value="MOSC"/>
    <property type="match status" value="1"/>
</dbReference>
<dbReference type="EMBL" id="ML987190">
    <property type="protein sequence ID" value="KAF2255479.1"/>
    <property type="molecule type" value="Genomic_DNA"/>
</dbReference>
<keyword evidence="4" id="KW-1185">Reference proteome</keyword>
<name>A0A6A6IYB0_9PLEO</name>
<reference evidence="3" key="1">
    <citation type="journal article" date="2020" name="Stud. Mycol.">
        <title>101 Dothideomycetes genomes: a test case for predicting lifestyles and emergence of pathogens.</title>
        <authorList>
            <person name="Haridas S."/>
            <person name="Albert R."/>
            <person name="Binder M."/>
            <person name="Bloem J."/>
            <person name="Labutti K."/>
            <person name="Salamov A."/>
            <person name="Andreopoulos B."/>
            <person name="Baker S."/>
            <person name="Barry K."/>
            <person name="Bills G."/>
            <person name="Bluhm B."/>
            <person name="Cannon C."/>
            <person name="Castanera R."/>
            <person name="Culley D."/>
            <person name="Daum C."/>
            <person name="Ezra D."/>
            <person name="Gonzalez J."/>
            <person name="Henrissat B."/>
            <person name="Kuo A."/>
            <person name="Liang C."/>
            <person name="Lipzen A."/>
            <person name="Lutzoni F."/>
            <person name="Magnuson J."/>
            <person name="Mondo S."/>
            <person name="Nolan M."/>
            <person name="Ohm R."/>
            <person name="Pangilinan J."/>
            <person name="Park H.-J."/>
            <person name="Ramirez L."/>
            <person name="Alfaro M."/>
            <person name="Sun H."/>
            <person name="Tritt A."/>
            <person name="Yoshinaga Y."/>
            <person name="Zwiers L.-H."/>
            <person name="Turgeon B."/>
            <person name="Goodwin S."/>
            <person name="Spatafora J."/>
            <person name="Crous P."/>
            <person name="Grigoriev I."/>
        </authorList>
    </citation>
    <scope>NUCLEOTIDE SEQUENCE</scope>
    <source>
        <strain evidence="3">CBS 122368</strain>
    </source>
</reference>
<dbReference type="OrthoDB" id="14384at2759"/>
<feature type="domain" description="MOSC" evidence="2">
    <location>
        <begin position="20"/>
        <end position="172"/>
    </location>
</feature>
<evidence type="ECO:0000313" key="3">
    <source>
        <dbReference type="EMBL" id="KAF2255479.1"/>
    </source>
</evidence>
<dbReference type="Proteomes" id="UP000800094">
    <property type="component" value="Unassembled WGS sequence"/>
</dbReference>
<gene>
    <name evidence="3" type="ORF">BU26DRAFT_156672</name>
</gene>
<feature type="compositionally biased region" description="Polar residues" evidence="1">
    <location>
        <begin position="36"/>
        <end position="56"/>
    </location>
</feature>
<dbReference type="InterPro" id="IPR052716">
    <property type="entry name" value="MOSC_domain"/>
</dbReference>
<dbReference type="PANTHER" id="PTHR36930:SF1">
    <property type="entry name" value="MOSC DOMAIN-CONTAINING PROTEIN"/>
    <property type="match status" value="1"/>
</dbReference>
<dbReference type="GO" id="GO:0030170">
    <property type="term" value="F:pyridoxal phosphate binding"/>
    <property type="evidence" value="ECO:0007669"/>
    <property type="project" value="InterPro"/>
</dbReference>
<dbReference type="InterPro" id="IPR005302">
    <property type="entry name" value="MoCF_Sase_C"/>
</dbReference>
<evidence type="ECO:0000313" key="4">
    <source>
        <dbReference type="Proteomes" id="UP000800094"/>
    </source>
</evidence>
<accession>A0A6A6IYB0</accession>
<feature type="region of interest" description="Disordered" evidence="1">
    <location>
        <begin position="32"/>
        <end position="56"/>
    </location>
</feature>
<dbReference type="SUPFAM" id="SSF50800">
    <property type="entry name" value="PK beta-barrel domain-like"/>
    <property type="match status" value="1"/>
</dbReference>
<sequence length="184" mass="19805">MPTPSVHSTHLSSKHTFSKTYTPTITLLPGLGVQNDCHSGQTTRHQSQASTNPSAPNLRQVHLIPYELFRDLSSQNITIQPGELGENITTYGIDLVSLSKGSYLYFGQGDDVPIVQVTGLRWPGPGIEKHSKGLKEKVLVKARDGKVVSKVGIMGVVVKGGEVSTGDLIRVVEPQGTRVALEPV</sequence>
<protein>
    <submittedName>
        <fullName evidence="3">MOSC domain-containing protein</fullName>
    </submittedName>
</protein>
<dbReference type="GO" id="GO:0030151">
    <property type="term" value="F:molybdenum ion binding"/>
    <property type="evidence" value="ECO:0007669"/>
    <property type="project" value="InterPro"/>
</dbReference>
<dbReference type="Pfam" id="PF03473">
    <property type="entry name" value="MOSC"/>
    <property type="match status" value="1"/>
</dbReference>
<evidence type="ECO:0000259" key="2">
    <source>
        <dbReference type="PROSITE" id="PS51340"/>
    </source>
</evidence>
<organism evidence="3 4">
    <name type="scientific">Trematosphaeria pertusa</name>
    <dbReference type="NCBI Taxonomy" id="390896"/>
    <lineage>
        <taxon>Eukaryota</taxon>
        <taxon>Fungi</taxon>
        <taxon>Dikarya</taxon>
        <taxon>Ascomycota</taxon>
        <taxon>Pezizomycotina</taxon>
        <taxon>Dothideomycetes</taxon>
        <taxon>Pleosporomycetidae</taxon>
        <taxon>Pleosporales</taxon>
        <taxon>Massarineae</taxon>
        <taxon>Trematosphaeriaceae</taxon>
        <taxon>Trematosphaeria</taxon>
    </lineage>
</organism>
<dbReference type="PANTHER" id="PTHR36930">
    <property type="entry name" value="METAL-SULFUR CLUSTER BIOSYNTHESIS PROTEINS YUAD-RELATED"/>
    <property type="match status" value="1"/>
</dbReference>
<proteinExistence type="predicted"/>
<dbReference type="GO" id="GO:0003824">
    <property type="term" value="F:catalytic activity"/>
    <property type="evidence" value="ECO:0007669"/>
    <property type="project" value="InterPro"/>
</dbReference>
<dbReference type="GeneID" id="54573396"/>
<dbReference type="RefSeq" id="XP_033690483.1">
    <property type="nucleotide sequence ID" value="XM_033820066.1"/>
</dbReference>